<keyword evidence="2 4" id="KW-0732">Signal</keyword>
<accession>A0A507ZQT1</accession>
<dbReference type="CDD" id="cd14659">
    <property type="entry name" value="Imelysin-like_IPPA"/>
    <property type="match status" value="1"/>
</dbReference>
<dbReference type="EMBL" id="VIAR01000007">
    <property type="protein sequence ID" value="TQD38624.1"/>
    <property type="molecule type" value="Genomic_DNA"/>
</dbReference>
<dbReference type="AlphaFoldDB" id="A0A507ZQT1"/>
<keyword evidence="7" id="KW-1185">Reference proteome</keyword>
<evidence type="ECO:0000256" key="4">
    <source>
        <dbReference type="SAM" id="SignalP"/>
    </source>
</evidence>
<dbReference type="Proteomes" id="UP000317169">
    <property type="component" value="Unassembled WGS sequence"/>
</dbReference>
<reference evidence="6 7" key="1">
    <citation type="submission" date="2019-06" db="EMBL/GenBank/DDBJ databases">
        <title>Flavibacter putida gen. nov., sp. nov., a novel marine bacterium of the family Flavobacteriaceae isolated from coastal seawater.</title>
        <authorList>
            <person name="Feng X."/>
        </authorList>
    </citation>
    <scope>NUCLEOTIDE SEQUENCE [LARGE SCALE GENOMIC DNA]</scope>
    <source>
        <strain evidence="6 7">PLHSN227</strain>
    </source>
</reference>
<evidence type="ECO:0000256" key="1">
    <source>
        <dbReference type="ARBA" id="ARBA00004196"/>
    </source>
</evidence>
<organism evidence="6 7">
    <name type="scientific">Haloflavibacter putidus</name>
    <dbReference type="NCBI Taxonomy" id="2576776"/>
    <lineage>
        <taxon>Bacteria</taxon>
        <taxon>Pseudomonadati</taxon>
        <taxon>Bacteroidota</taxon>
        <taxon>Flavobacteriia</taxon>
        <taxon>Flavobacteriales</taxon>
        <taxon>Flavobacteriaceae</taxon>
        <taxon>Haloflavibacter</taxon>
    </lineage>
</organism>
<comment type="subcellular location">
    <subcellularLocation>
        <location evidence="1">Cell envelope</location>
    </subcellularLocation>
</comment>
<dbReference type="OrthoDB" id="650514at2"/>
<keyword evidence="3" id="KW-0175">Coiled coil</keyword>
<dbReference type="Gene3D" id="1.20.1420.20">
    <property type="entry name" value="M75 peptidase, HXXE motif"/>
    <property type="match status" value="1"/>
</dbReference>
<dbReference type="InterPro" id="IPR038352">
    <property type="entry name" value="Imelysin_sf"/>
</dbReference>
<evidence type="ECO:0000313" key="6">
    <source>
        <dbReference type="EMBL" id="TQD38624.1"/>
    </source>
</evidence>
<evidence type="ECO:0000259" key="5">
    <source>
        <dbReference type="Pfam" id="PF09375"/>
    </source>
</evidence>
<dbReference type="PROSITE" id="PS51257">
    <property type="entry name" value="PROKAR_LIPOPROTEIN"/>
    <property type="match status" value="1"/>
</dbReference>
<feature type="signal peptide" evidence="4">
    <location>
        <begin position="1"/>
        <end position="18"/>
    </location>
</feature>
<dbReference type="InterPro" id="IPR034984">
    <property type="entry name" value="Imelysin-like_IPPA"/>
</dbReference>
<evidence type="ECO:0000256" key="2">
    <source>
        <dbReference type="ARBA" id="ARBA00022729"/>
    </source>
</evidence>
<name>A0A507ZQT1_9FLAO</name>
<feature type="coiled-coil region" evidence="3">
    <location>
        <begin position="306"/>
        <end position="348"/>
    </location>
</feature>
<protein>
    <submittedName>
        <fullName evidence="6">Imelysin family protein</fullName>
    </submittedName>
</protein>
<evidence type="ECO:0000256" key="3">
    <source>
        <dbReference type="SAM" id="Coils"/>
    </source>
</evidence>
<dbReference type="InterPro" id="IPR018976">
    <property type="entry name" value="Imelysin-like"/>
</dbReference>
<gene>
    <name evidence="6" type="ORF">FKR84_08210</name>
</gene>
<feature type="chain" id="PRO_5021430718" evidence="4">
    <location>
        <begin position="19"/>
        <end position="372"/>
    </location>
</feature>
<evidence type="ECO:0000313" key="7">
    <source>
        <dbReference type="Proteomes" id="UP000317169"/>
    </source>
</evidence>
<feature type="domain" description="Imelysin-like" evidence="5">
    <location>
        <begin position="46"/>
        <end position="347"/>
    </location>
</feature>
<dbReference type="Pfam" id="PF09375">
    <property type="entry name" value="Peptidase_M75"/>
    <property type="match status" value="1"/>
</dbReference>
<comment type="caution">
    <text evidence="6">The sequence shown here is derived from an EMBL/GenBank/DDBJ whole genome shotgun (WGS) entry which is preliminary data.</text>
</comment>
<dbReference type="GO" id="GO:0030313">
    <property type="term" value="C:cell envelope"/>
    <property type="evidence" value="ECO:0007669"/>
    <property type="project" value="UniProtKB-SubCell"/>
</dbReference>
<dbReference type="RefSeq" id="WP_141421819.1">
    <property type="nucleotide sequence ID" value="NZ_VIAR01000007.1"/>
</dbReference>
<sequence length="372" mass="41739">MKKFILLFFTLSFLLVSCKDDDSSTDTNQDSFDRGAMLTHWADNIIIPSYANFANSAAVFRTSAEVFLENPSVSNLENLREDYKAAYIDFQSVSMFEIGPAETIGFRGFMNTYPTNATAIENIIQSFETPNLELPSSRDAQGFPATDYLLYGIADSDAAIVDKYLNGDQATSYKTYLDKVSKRIKDLSALVLNDWNDAYRDDFVSNTSSSSTGSVDRLANDFIIHFEKYIRSAKVGIPAGVFSGNKEPQTVESYYNPTLSKSLLKEALLASKDFFIGKSFGQNTNGPSFKDYLDYMDAIKETESLSDLILNKYQENENRVEELQDNLLSEVQNNNTKMLDTYDSLQENVILLKIDMLQALSISVDYVDTDGD</sequence>
<proteinExistence type="predicted"/>